<feature type="region of interest" description="Disordered" evidence="1">
    <location>
        <begin position="168"/>
        <end position="187"/>
    </location>
</feature>
<dbReference type="EMBL" id="PQIB02000005">
    <property type="protein sequence ID" value="RLN19464.1"/>
    <property type="molecule type" value="Genomic_DNA"/>
</dbReference>
<comment type="caution">
    <text evidence="2">The sequence shown here is derived from an EMBL/GenBank/DDBJ whole genome shotgun (WGS) entry which is preliminary data.</text>
</comment>
<feature type="region of interest" description="Disordered" evidence="1">
    <location>
        <begin position="1"/>
        <end position="25"/>
    </location>
</feature>
<evidence type="ECO:0000256" key="1">
    <source>
        <dbReference type="SAM" id="MobiDB-lite"/>
    </source>
</evidence>
<accession>A0A3L6SFX6</accession>
<dbReference type="PANTHER" id="PTHR45224:SF15">
    <property type="entry name" value="OS10G0563100 PROTEIN"/>
    <property type="match status" value="1"/>
</dbReference>
<dbReference type="Proteomes" id="UP000275267">
    <property type="component" value="Unassembled WGS sequence"/>
</dbReference>
<keyword evidence="3" id="KW-1185">Reference proteome</keyword>
<proteinExistence type="predicted"/>
<reference evidence="3" key="1">
    <citation type="journal article" date="2019" name="Nat. Commun.">
        <title>The genome of broomcorn millet.</title>
        <authorList>
            <person name="Zou C."/>
            <person name="Miki D."/>
            <person name="Li D."/>
            <person name="Tang Q."/>
            <person name="Xiao L."/>
            <person name="Rajput S."/>
            <person name="Deng P."/>
            <person name="Jia W."/>
            <person name="Huang R."/>
            <person name="Zhang M."/>
            <person name="Sun Y."/>
            <person name="Hu J."/>
            <person name="Fu X."/>
            <person name="Schnable P.S."/>
            <person name="Li F."/>
            <person name="Zhang H."/>
            <person name="Feng B."/>
            <person name="Zhu X."/>
            <person name="Liu R."/>
            <person name="Schnable J.C."/>
            <person name="Zhu J.-K."/>
            <person name="Zhang H."/>
        </authorList>
    </citation>
    <scope>NUCLEOTIDE SEQUENCE [LARGE SCALE GENOMIC DNA]</scope>
</reference>
<sequence>MSHRSKREVAPPSPQVPAADVPWHGNAVKPNVSSQYLVKPWSHLQPAWWVSKPPRKWPNFIPATQSNPIIERASSSSKGKTVIGIDDGEEVSGWLFHSNDPINGNGKKNDSYWEDVHAHYNSTTPPNRKRKVKHLRDRFQKIKRWIMKDEPKWLALPDELENLSKKKLDDDGLVGDDKKKAEDTSEKECPIGTKEAKKQCTGKRIKDEDTGLDEDMKKYMDIQAAAAKRHGGFLETQQRVSDAKVPKEVAVRWLWTLLLLKLPQKKHLLSILWSG</sequence>
<name>A0A3L6SFX6_PANMI</name>
<dbReference type="PANTHER" id="PTHR45224">
    <property type="entry name" value="OS01G0527900 PROTEIN-RELATED"/>
    <property type="match status" value="1"/>
</dbReference>
<protein>
    <submittedName>
        <fullName evidence="2">Glutathione S-transferase T2-like</fullName>
    </submittedName>
</protein>
<dbReference type="GO" id="GO:0016740">
    <property type="term" value="F:transferase activity"/>
    <property type="evidence" value="ECO:0007669"/>
    <property type="project" value="UniProtKB-KW"/>
</dbReference>
<evidence type="ECO:0000313" key="3">
    <source>
        <dbReference type="Proteomes" id="UP000275267"/>
    </source>
</evidence>
<organism evidence="2 3">
    <name type="scientific">Panicum miliaceum</name>
    <name type="common">Proso millet</name>
    <name type="synonym">Broomcorn millet</name>
    <dbReference type="NCBI Taxonomy" id="4540"/>
    <lineage>
        <taxon>Eukaryota</taxon>
        <taxon>Viridiplantae</taxon>
        <taxon>Streptophyta</taxon>
        <taxon>Embryophyta</taxon>
        <taxon>Tracheophyta</taxon>
        <taxon>Spermatophyta</taxon>
        <taxon>Magnoliopsida</taxon>
        <taxon>Liliopsida</taxon>
        <taxon>Poales</taxon>
        <taxon>Poaceae</taxon>
        <taxon>PACMAD clade</taxon>
        <taxon>Panicoideae</taxon>
        <taxon>Panicodae</taxon>
        <taxon>Paniceae</taxon>
        <taxon>Panicinae</taxon>
        <taxon>Panicum</taxon>
        <taxon>Panicum sect. Panicum</taxon>
    </lineage>
</organism>
<evidence type="ECO:0000313" key="2">
    <source>
        <dbReference type="EMBL" id="RLN19464.1"/>
    </source>
</evidence>
<gene>
    <name evidence="2" type="ORF">C2845_PM02G09340</name>
</gene>
<dbReference type="AlphaFoldDB" id="A0A3L6SFX6"/>